<dbReference type="AlphaFoldDB" id="A0A1L9V2R6"/>
<feature type="compositionally biased region" description="Basic and acidic residues" evidence="1">
    <location>
        <begin position="1"/>
        <end position="14"/>
    </location>
</feature>
<reference evidence="3" key="1">
    <citation type="journal article" date="2017" name="Genome Biol.">
        <title>Comparative genomics reveals high biological diversity and specific adaptations in the industrially and medically important fungal genus Aspergillus.</title>
        <authorList>
            <person name="de Vries R.P."/>
            <person name="Riley R."/>
            <person name="Wiebenga A."/>
            <person name="Aguilar-Osorio G."/>
            <person name="Amillis S."/>
            <person name="Uchima C.A."/>
            <person name="Anderluh G."/>
            <person name="Asadollahi M."/>
            <person name="Askin M."/>
            <person name="Barry K."/>
            <person name="Battaglia E."/>
            <person name="Bayram O."/>
            <person name="Benocci T."/>
            <person name="Braus-Stromeyer S.A."/>
            <person name="Caldana C."/>
            <person name="Canovas D."/>
            <person name="Cerqueira G.C."/>
            <person name="Chen F."/>
            <person name="Chen W."/>
            <person name="Choi C."/>
            <person name="Clum A."/>
            <person name="Dos Santos R.A."/>
            <person name="Damasio A.R."/>
            <person name="Diallinas G."/>
            <person name="Emri T."/>
            <person name="Fekete E."/>
            <person name="Flipphi M."/>
            <person name="Freyberg S."/>
            <person name="Gallo A."/>
            <person name="Gournas C."/>
            <person name="Habgood R."/>
            <person name="Hainaut M."/>
            <person name="Harispe M.L."/>
            <person name="Henrissat B."/>
            <person name="Hilden K.S."/>
            <person name="Hope R."/>
            <person name="Hossain A."/>
            <person name="Karabika E."/>
            <person name="Karaffa L."/>
            <person name="Karanyi Z."/>
            <person name="Krasevec N."/>
            <person name="Kuo A."/>
            <person name="Kusch H."/>
            <person name="LaButti K."/>
            <person name="Lagendijk E.L."/>
            <person name="Lapidus A."/>
            <person name="Levasseur A."/>
            <person name="Lindquist E."/>
            <person name="Lipzen A."/>
            <person name="Logrieco A.F."/>
            <person name="MacCabe A."/>
            <person name="Maekelae M.R."/>
            <person name="Malavazi I."/>
            <person name="Melin P."/>
            <person name="Meyer V."/>
            <person name="Mielnichuk N."/>
            <person name="Miskei M."/>
            <person name="Molnar A.P."/>
            <person name="Mule G."/>
            <person name="Ngan C.Y."/>
            <person name="Orejas M."/>
            <person name="Orosz E."/>
            <person name="Ouedraogo J.P."/>
            <person name="Overkamp K.M."/>
            <person name="Park H.-S."/>
            <person name="Perrone G."/>
            <person name="Piumi F."/>
            <person name="Punt P.J."/>
            <person name="Ram A.F."/>
            <person name="Ramon A."/>
            <person name="Rauscher S."/>
            <person name="Record E."/>
            <person name="Riano-Pachon D.M."/>
            <person name="Robert V."/>
            <person name="Roehrig J."/>
            <person name="Ruller R."/>
            <person name="Salamov A."/>
            <person name="Salih N.S."/>
            <person name="Samson R.A."/>
            <person name="Sandor E."/>
            <person name="Sanguinetti M."/>
            <person name="Schuetze T."/>
            <person name="Sepcic K."/>
            <person name="Shelest E."/>
            <person name="Sherlock G."/>
            <person name="Sophianopoulou V."/>
            <person name="Squina F.M."/>
            <person name="Sun H."/>
            <person name="Susca A."/>
            <person name="Todd R.B."/>
            <person name="Tsang A."/>
            <person name="Unkles S.E."/>
            <person name="van de Wiele N."/>
            <person name="van Rossen-Uffink D."/>
            <person name="Oliveira J.V."/>
            <person name="Vesth T.C."/>
            <person name="Visser J."/>
            <person name="Yu J.-H."/>
            <person name="Zhou M."/>
            <person name="Andersen M.R."/>
            <person name="Archer D.B."/>
            <person name="Baker S.E."/>
            <person name="Benoit I."/>
            <person name="Brakhage A.A."/>
            <person name="Braus G.H."/>
            <person name="Fischer R."/>
            <person name="Frisvad J.C."/>
            <person name="Goldman G.H."/>
            <person name="Houbraken J."/>
            <person name="Oakley B."/>
            <person name="Pocsi I."/>
            <person name="Scazzocchio C."/>
            <person name="Seiboth B."/>
            <person name="vanKuyk P.A."/>
            <person name="Wortman J."/>
            <person name="Dyer P.S."/>
            <person name="Grigoriev I.V."/>
        </authorList>
    </citation>
    <scope>NUCLEOTIDE SEQUENCE [LARGE SCALE GENOMIC DNA]</scope>
    <source>
        <strain evidence="3">CBS 101740 / IMI 381727 / IBT 21946</strain>
    </source>
</reference>
<proteinExistence type="predicted"/>
<accession>A0A1L9V2R6</accession>
<feature type="region of interest" description="Disordered" evidence="1">
    <location>
        <begin position="1"/>
        <end position="24"/>
    </location>
</feature>
<dbReference type="Proteomes" id="UP000184499">
    <property type="component" value="Unassembled WGS sequence"/>
</dbReference>
<name>A0A1L9V2R6_ASPBC</name>
<keyword evidence="3" id="KW-1185">Reference proteome</keyword>
<dbReference type="GeneID" id="93574732"/>
<dbReference type="EMBL" id="KV878679">
    <property type="protein sequence ID" value="OJJ78245.1"/>
    <property type="molecule type" value="Genomic_DNA"/>
</dbReference>
<dbReference type="VEuPathDB" id="FungiDB:ASPBRDRAFT_262124"/>
<evidence type="ECO:0000313" key="3">
    <source>
        <dbReference type="Proteomes" id="UP000184499"/>
    </source>
</evidence>
<evidence type="ECO:0000313" key="2">
    <source>
        <dbReference type="EMBL" id="OJJ78245.1"/>
    </source>
</evidence>
<gene>
    <name evidence="2" type="ORF">ASPBRDRAFT_262124</name>
</gene>
<sequence length="184" mass="21020">MKGEEECQKPDKLNQSHNPFSGEFFSKPEVAQGLIRKKFKQPAVEGWMCGWMRSWRMEREKIMKIRIRIIRIIIITTIIEEREEEREESDLQQRPGAGFPMGSFFAATKTEAENSYLLSALVYSPNTSSVKSVWSAACHDSLADGCVLGGRVFPPAWIVQIIIQVSINQDHVITSSVWDPYKIK</sequence>
<dbReference type="RefSeq" id="XP_067485492.1">
    <property type="nucleotide sequence ID" value="XM_067622244.1"/>
</dbReference>
<organism evidence="2 3">
    <name type="scientific">Aspergillus brasiliensis (strain CBS 101740 / IMI 381727 / IBT 21946)</name>
    <dbReference type="NCBI Taxonomy" id="767769"/>
    <lineage>
        <taxon>Eukaryota</taxon>
        <taxon>Fungi</taxon>
        <taxon>Dikarya</taxon>
        <taxon>Ascomycota</taxon>
        <taxon>Pezizomycotina</taxon>
        <taxon>Eurotiomycetes</taxon>
        <taxon>Eurotiomycetidae</taxon>
        <taxon>Eurotiales</taxon>
        <taxon>Aspergillaceae</taxon>
        <taxon>Aspergillus</taxon>
        <taxon>Aspergillus subgen. Circumdati</taxon>
    </lineage>
</organism>
<protein>
    <submittedName>
        <fullName evidence="2">Uncharacterized protein</fullName>
    </submittedName>
</protein>
<evidence type="ECO:0000256" key="1">
    <source>
        <dbReference type="SAM" id="MobiDB-lite"/>
    </source>
</evidence>